<protein>
    <submittedName>
        <fullName evidence="1">Uncharacterized protein</fullName>
    </submittedName>
</protein>
<proteinExistence type="predicted"/>
<keyword evidence="2" id="KW-1185">Reference proteome</keyword>
<comment type="caution">
    <text evidence="1">The sequence shown here is derived from an EMBL/GenBank/DDBJ whole genome shotgun (WGS) entry which is preliminary data.</text>
</comment>
<sequence>MSNHDAVPIFIYVNIGGNIYGIRAAVPDTLQLPIEEKALDLPLDSRLVVFGWRSVGPGDRDANWNLFRAGSDKNGPYFKLQCRGGPAMQYTTDEGTKLIVPKLVNQVPLIGGKVEYWRLIPTTGDQFLIQSTANGLFWSVSKNGRNWGSVQPQRLNDPRFIQSFTLAGVNFGGINDNRPN</sequence>
<dbReference type="AlphaFoldDB" id="A0AAV9WNB6"/>
<dbReference type="Proteomes" id="UP001370758">
    <property type="component" value="Unassembled WGS sequence"/>
</dbReference>
<evidence type="ECO:0000313" key="1">
    <source>
        <dbReference type="EMBL" id="KAK6511788.1"/>
    </source>
</evidence>
<organism evidence="1 2">
    <name type="scientific">Arthrobotrys musiformis</name>
    <dbReference type="NCBI Taxonomy" id="47236"/>
    <lineage>
        <taxon>Eukaryota</taxon>
        <taxon>Fungi</taxon>
        <taxon>Dikarya</taxon>
        <taxon>Ascomycota</taxon>
        <taxon>Pezizomycotina</taxon>
        <taxon>Orbiliomycetes</taxon>
        <taxon>Orbiliales</taxon>
        <taxon>Orbiliaceae</taxon>
        <taxon>Arthrobotrys</taxon>
    </lineage>
</organism>
<accession>A0AAV9WNB6</accession>
<name>A0AAV9WNB6_9PEZI</name>
<evidence type="ECO:0000313" key="2">
    <source>
        <dbReference type="Proteomes" id="UP001370758"/>
    </source>
</evidence>
<reference evidence="1 2" key="1">
    <citation type="submission" date="2023-08" db="EMBL/GenBank/DDBJ databases">
        <authorList>
            <person name="Palmer J.M."/>
        </authorList>
    </citation>
    <scope>NUCLEOTIDE SEQUENCE [LARGE SCALE GENOMIC DNA]</scope>
    <source>
        <strain evidence="1 2">TWF481</strain>
    </source>
</reference>
<dbReference type="EMBL" id="JAVHJL010000001">
    <property type="protein sequence ID" value="KAK6511788.1"/>
    <property type="molecule type" value="Genomic_DNA"/>
</dbReference>
<gene>
    <name evidence="1" type="ORF">TWF481_000694</name>
</gene>